<protein>
    <submittedName>
        <fullName evidence="1">Uncharacterized protein</fullName>
    </submittedName>
</protein>
<evidence type="ECO:0000313" key="1">
    <source>
        <dbReference type="EMBL" id="KAI4368839.1"/>
    </source>
</evidence>
<dbReference type="EMBL" id="CM042884">
    <property type="protein sequence ID" value="KAI4368839.1"/>
    <property type="molecule type" value="Genomic_DNA"/>
</dbReference>
<gene>
    <name evidence="1" type="ORF">MLD38_017351</name>
</gene>
<accession>A0ACB9QTV4</accession>
<name>A0ACB9QTV4_9MYRT</name>
<evidence type="ECO:0000313" key="2">
    <source>
        <dbReference type="Proteomes" id="UP001057402"/>
    </source>
</evidence>
<organism evidence="1 2">
    <name type="scientific">Melastoma candidum</name>
    <dbReference type="NCBI Taxonomy" id="119954"/>
    <lineage>
        <taxon>Eukaryota</taxon>
        <taxon>Viridiplantae</taxon>
        <taxon>Streptophyta</taxon>
        <taxon>Embryophyta</taxon>
        <taxon>Tracheophyta</taxon>
        <taxon>Spermatophyta</taxon>
        <taxon>Magnoliopsida</taxon>
        <taxon>eudicotyledons</taxon>
        <taxon>Gunneridae</taxon>
        <taxon>Pentapetalae</taxon>
        <taxon>rosids</taxon>
        <taxon>malvids</taxon>
        <taxon>Myrtales</taxon>
        <taxon>Melastomataceae</taxon>
        <taxon>Melastomatoideae</taxon>
        <taxon>Melastomateae</taxon>
        <taxon>Melastoma</taxon>
    </lineage>
</organism>
<dbReference type="Proteomes" id="UP001057402">
    <property type="component" value="Chromosome 5"/>
</dbReference>
<reference evidence="2" key="1">
    <citation type="journal article" date="2023" name="Front. Plant Sci.">
        <title>Chromosomal-level genome assembly of Melastoma candidum provides insights into trichome evolution.</title>
        <authorList>
            <person name="Zhong Y."/>
            <person name="Wu W."/>
            <person name="Sun C."/>
            <person name="Zou P."/>
            <person name="Liu Y."/>
            <person name="Dai S."/>
            <person name="Zhou R."/>
        </authorList>
    </citation>
    <scope>NUCLEOTIDE SEQUENCE [LARGE SCALE GENOMIC DNA]</scope>
</reference>
<proteinExistence type="predicted"/>
<sequence>MAFDCQFCPQFLLMLIHPVLDPFTLTFTMSPAPATFETSTRLKYRNPLMVNLIPPLFRQGTLSEGEPGD</sequence>
<keyword evidence="2" id="KW-1185">Reference proteome</keyword>
<comment type="caution">
    <text evidence="1">The sequence shown here is derived from an EMBL/GenBank/DDBJ whole genome shotgun (WGS) entry which is preliminary data.</text>
</comment>